<evidence type="ECO:0000256" key="1">
    <source>
        <dbReference type="ARBA" id="ARBA00022679"/>
    </source>
</evidence>
<name>A0ABV3DPG3_9ACTN</name>
<dbReference type="Pfam" id="PF13692">
    <property type="entry name" value="Glyco_trans_1_4"/>
    <property type="match status" value="1"/>
</dbReference>
<organism evidence="2 3">
    <name type="scientific">Streptodolium elevatio</name>
    <dbReference type="NCBI Taxonomy" id="3157996"/>
    <lineage>
        <taxon>Bacteria</taxon>
        <taxon>Bacillati</taxon>
        <taxon>Actinomycetota</taxon>
        <taxon>Actinomycetes</taxon>
        <taxon>Kitasatosporales</taxon>
        <taxon>Streptomycetaceae</taxon>
        <taxon>Streptodolium</taxon>
    </lineage>
</organism>
<dbReference type="CDD" id="cd03801">
    <property type="entry name" value="GT4_PimA-like"/>
    <property type="match status" value="1"/>
</dbReference>
<dbReference type="SUPFAM" id="SSF53756">
    <property type="entry name" value="UDP-Glycosyltransferase/glycogen phosphorylase"/>
    <property type="match status" value="1"/>
</dbReference>
<dbReference type="Gene3D" id="3.40.50.2000">
    <property type="entry name" value="Glycogen Phosphorylase B"/>
    <property type="match status" value="2"/>
</dbReference>
<evidence type="ECO:0000313" key="3">
    <source>
        <dbReference type="Proteomes" id="UP001551482"/>
    </source>
</evidence>
<comment type="caution">
    <text evidence="2">The sequence shown here is derived from an EMBL/GenBank/DDBJ whole genome shotgun (WGS) entry which is preliminary data.</text>
</comment>
<dbReference type="PANTHER" id="PTHR46401:SF2">
    <property type="entry name" value="GLYCOSYLTRANSFERASE WBBK-RELATED"/>
    <property type="match status" value="1"/>
</dbReference>
<dbReference type="Proteomes" id="UP001551482">
    <property type="component" value="Unassembled WGS sequence"/>
</dbReference>
<dbReference type="EMBL" id="JBEZFP010000071">
    <property type="protein sequence ID" value="MEU8136774.1"/>
    <property type="molecule type" value="Genomic_DNA"/>
</dbReference>
<gene>
    <name evidence="2" type="ORF">AB0C36_25090</name>
</gene>
<sequence length="375" mass="39634">MADETTRATTGRGGAGLVVLHAGAFSGSAPGLLAAMRELTDVTAYDLMPLAREPRLAGARVRAMAEARRSGGGTPWTKTAAWPVAIQRHVARRGLLTPERPLLVVQSLPALVPPSGVRYGVYTDRVGLEGTAGSDDPAGGSGEHRSRYTAGWLARERAMVAGAHRVYVMGQSTADAVTARYGVPDARVVVVGAGVNVPADTAPEHREPLAGPPKLLFVGVEWERKGGPELLAAFRRVHAEDPAWRLVLAGSAPDGPLPEGVEYAGRVPHGRMPELYAAADALVIPTHREPFGIALVEALTRGLPCVGTTVGNQRTIVADAGILVEPGDVDGLTRALRTLRTDHADLRKRAEAHGAVLRTTMTWPHVARTIWEGLS</sequence>
<proteinExistence type="predicted"/>
<keyword evidence="1 2" id="KW-0808">Transferase</keyword>
<dbReference type="PANTHER" id="PTHR46401">
    <property type="entry name" value="GLYCOSYLTRANSFERASE WBBK-RELATED"/>
    <property type="match status" value="1"/>
</dbReference>
<reference evidence="2 3" key="1">
    <citation type="submission" date="2024-06" db="EMBL/GenBank/DDBJ databases">
        <title>The Natural Products Discovery Center: Release of the First 8490 Sequenced Strains for Exploring Actinobacteria Biosynthetic Diversity.</title>
        <authorList>
            <person name="Kalkreuter E."/>
            <person name="Kautsar S.A."/>
            <person name="Yang D."/>
            <person name="Bader C.D."/>
            <person name="Teijaro C.N."/>
            <person name="Fluegel L."/>
            <person name="Davis C.M."/>
            <person name="Simpson J.R."/>
            <person name="Lauterbach L."/>
            <person name="Steele A.D."/>
            <person name="Gui C."/>
            <person name="Meng S."/>
            <person name="Li G."/>
            <person name="Viehrig K."/>
            <person name="Ye F."/>
            <person name="Su P."/>
            <person name="Kiefer A.F."/>
            <person name="Nichols A."/>
            <person name="Cepeda A.J."/>
            <person name="Yan W."/>
            <person name="Fan B."/>
            <person name="Jiang Y."/>
            <person name="Adhikari A."/>
            <person name="Zheng C.-J."/>
            <person name="Schuster L."/>
            <person name="Cowan T.M."/>
            <person name="Smanski M.J."/>
            <person name="Chevrette M.G."/>
            <person name="De Carvalho L.P.S."/>
            <person name="Shen B."/>
        </authorList>
    </citation>
    <scope>NUCLEOTIDE SEQUENCE [LARGE SCALE GENOMIC DNA]</scope>
    <source>
        <strain evidence="2 3">NPDC048946</strain>
    </source>
</reference>
<evidence type="ECO:0000313" key="2">
    <source>
        <dbReference type="EMBL" id="MEU8136774.1"/>
    </source>
</evidence>
<dbReference type="GO" id="GO:0016757">
    <property type="term" value="F:glycosyltransferase activity"/>
    <property type="evidence" value="ECO:0007669"/>
    <property type="project" value="UniProtKB-KW"/>
</dbReference>
<dbReference type="EC" id="2.4.-.-" evidence="2"/>
<accession>A0ABV3DPG3</accession>
<dbReference type="RefSeq" id="WP_358357696.1">
    <property type="nucleotide sequence ID" value="NZ_JBEZFP010000071.1"/>
</dbReference>
<protein>
    <submittedName>
        <fullName evidence="2">Glycosyltransferase family 4 protein</fullName>
        <ecNumber evidence="2">2.4.-.-</ecNumber>
    </submittedName>
</protein>
<keyword evidence="2" id="KW-0328">Glycosyltransferase</keyword>
<keyword evidence="3" id="KW-1185">Reference proteome</keyword>